<feature type="compositionally biased region" description="Polar residues" evidence="2">
    <location>
        <begin position="268"/>
        <end position="283"/>
    </location>
</feature>
<comment type="caution">
    <text evidence="5">The sequence shown here is derived from an EMBL/GenBank/DDBJ whole genome shotgun (WGS) entry which is preliminary data.</text>
</comment>
<evidence type="ECO:0000256" key="2">
    <source>
        <dbReference type="SAM" id="MobiDB-lite"/>
    </source>
</evidence>
<evidence type="ECO:0000259" key="3">
    <source>
        <dbReference type="PROSITE" id="PS50031"/>
    </source>
</evidence>
<feature type="compositionally biased region" description="Polar residues" evidence="2">
    <location>
        <begin position="155"/>
        <end position="165"/>
    </location>
</feature>
<dbReference type="InterPro" id="IPR002048">
    <property type="entry name" value="EF_hand_dom"/>
</dbReference>
<feature type="region of interest" description="Disordered" evidence="2">
    <location>
        <begin position="896"/>
        <end position="937"/>
    </location>
</feature>
<feature type="coiled-coil region" evidence="1">
    <location>
        <begin position="529"/>
        <end position="602"/>
    </location>
</feature>
<protein>
    <submittedName>
        <fullName evidence="5">Uncharacterized protein</fullName>
    </submittedName>
</protein>
<feature type="region of interest" description="Disordered" evidence="2">
    <location>
        <begin position="981"/>
        <end position="1011"/>
    </location>
</feature>
<dbReference type="AlphaFoldDB" id="A0A445CW74"/>
<dbReference type="PANTHER" id="PTHR11216:SF161">
    <property type="entry name" value="CALCIUM-BINDING EF HAND FAMILY PROTEIN"/>
    <property type="match status" value="1"/>
</dbReference>
<dbReference type="SMART" id="SM00027">
    <property type="entry name" value="EH"/>
    <property type="match status" value="2"/>
</dbReference>
<feature type="compositionally biased region" description="Basic and acidic residues" evidence="2">
    <location>
        <begin position="1001"/>
        <end position="1011"/>
    </location>
</feature>
<evidence type="ECO:0000313" key="6">
    <source>
        <dbReference type="Proteomes" id="UP000289738"/>
    </source>
</evidence>
<organism evidence="5 6">
    <name type="scientific">Arachis hypogaea</name>
    <name type="common">Peanut</name>
    <dbReference type="NCBI Taxonomy" id="3818"/>
    <lineage>
        <taxon>Eukaryota</taxon>
        <taxon>Viridiplantae</taxon>
        <taxon>Streptophyta</taxon>
        <taxon>Embryophyta</taxon>
        <taxon>Tracheophyta</taxon>
        <taxon>Spermatophyta</taxon>
        <taxon>Magnoliopsida</taxon>
        <taxon>eudicotyledons</taxon>
        <taxon>Gunneridae</taxon>
        <taxon>Pentapetalae</taxon>
        <taxon>rosids</taxon>
        <taxon>fabids</taxon>
        <taxon>Fabales</taxon>
        <taxon>Fabaceae</taxon>
        <taxon>Papilionoideae</taxon>
        <taxon>50 kb inversion clade</taxon>
        <taxon>dalbergioids sensu lato</taxon>
        <taxon>Dalbergieae</taxon>
        <taxon>Pterocarpus clade</taxon>
        <taxon>Arachis</taxon>
    </lineage>
</organism>
<feature type="compositionally biased region" description="Polar residues" evidence="2">
    <location>
        <begin position="455"/>
        <end position="474"/>
    </location>
</feature>
<dbReference type="InterPro" id="IPR011992">
    <property type="entry name" value="EF-hand-dom_pair"/>
</dbReference>
<keyword evidence="1" id="KW-0175">Coiled coil</keyword>
<evidence type="ECO:0000256" key="1">
    <source>
        <dbReference type="SAM" id="Coils"/>
    </source>
</evidence>
<dbReference type="GO" id="GO:0016197">
    <property type="term" value="P:endosomal transport"/>
    <property type="evidence" value="ECO:0007669"/>
    <property type="project" value="TreeGrafter"/>
</dbReference>
<evidence type="ECO:0000259" key="4">
    <source>
        <dbReference type="PROSITE" id="PS50222"/>
    </source>
</evidence>
<dbReference type="PANTHER" id="PTHR11216">
    <property type="entry name" value="EH DOMAIN"/>
    <property type="match status" value="1"/>
</dbReference>
<dbReference type="InterPro" id="IPR000261">
    <property type="entry name" value="EH_dom"/>
</dbReference>
<dbReference type="Pfam" id="PF12763">
    <property type="entry name" value="EH"/>
    <property type="match status" value="2"/>
</dbReference>
<name>A0A445CW74_ARAHY</name>
<feature type="domain" description="EH" evidence="3">
    <location>
        <begin position="361"/>
        <end position="450"/>
    </location>
</feature>
<feature type="compositionally biased region" description="Polar residues" evidence="2">
    <location>
        <begin position="785"/>
        <end position="803"/>
    </location>
</feature>
<dbReference type="GO" id="GO:0005634">
    <property type="term" value="C:nucleus"/>
    <property type="evidence" value="ECO:0007669"/>
    <property type="project" value="TreeGrafter"/>
</dbReference>
<feature type="compositionally biased region" description="Polar residues" evidence="2">
    <location>
        <begin position="174"/>
        <end position="189"/>
    </location>
</feature>
<keyword evidence="6" id="KW-1185">Reference proteome</keyword>
<feature type="compositionally biased region" description="Pro residues" evidence="2">
    <location>
        <begin position="122"/>
        <end position="131"/>
    </location>
</feature>
<feature type="region of interest" description="Disordered" evidence="2">
    <location>
        <begin position="730"/>
        <end position="857"/>
    </location>
</feature>
<dbReference type="GO" id="GO:0005886">
    <property type="term" value="C:plasma membrane"/>
    <property type="evidence" value="ECO:0007669"/>
    <property type="project" value="TreeGrafter"/>
</dbReference>
<dbReference type="GO" id="GO:0005509">
    <property type="term" value="F:calcium ion binding"/>
    <property type="evidence" value="ECO:0007669"/>
    <property type="project" value="InterPro"/>
</dbReference>
<dbReference type="Proteomes" id="UP000289738">
    <property type="component" value="Chromosome A06"/>
</dbReference>
<feature type="compositionally biased region" description="Basic and acidic residues" evidence="2">
    <location>
        <begin position="754"/>
        <end position="763"/>
    </location>
</feature>
<sequence length="1011" mass="109491">MTTPSPSPSQSGASNVDLFDAYFGRADLDRDGRISGVEAVSFFQGSGLPKPVLAQIWAFANQSQSGFLDRAEFYNALKLVTVAQSKRDLTPEIVKAALYGPASSKIPPPQINFTAPVAVAPHPPAPAPAPAPATQSSLPHQNVGPRGPVPILGGNHQNLPSQGSQLVRPPPPQNVSATASNLAPGTATQGIRGVPAVTSSSMPPRGSSPTSTQGVSGSNVALAAGQYPASGTKSSDQAAKDSKLVVTSGNGFASDAFFGGDVFSASTFQPRKDSPTQGSSPLSPATVPVSGGNQQPVRTSSTESLQTPLAAQHVRAQLPQVRPQNQHASVQTHNMVNPPGHPVRLQDSASQSPWPRMTPTDIQKYTKVFVAVDTDRDGKITGEQARNLFLSWKLPREVLMQVWDLSDQDNDSMLSLREFCVALYLMERHREGRALPGVLPSNILPDLSPPGQPAPQHSSVTWGNPSGFQQQQGMSGPGARQVNPTAARPPRSAPVPMPDEAPQKQQKPRVPVLEKHLVNQLSSDEQNKINLKFQEASEADKKVEALEKEIAESREKIEFCRAKMQELVLYKSRCDNRLNEVIERISADKREVEILAKKYEDKYKQVGDVSSKLTTEEATFRDIQEKKFELYQAIAKMEQDGNADGSLQAHADRIQSELDELVKSLNERCKKYGLRAKATTLVELPFGWQPGIQEGAADWDEDWDKLEDKEFALVKELTLDVQNIIAPPKQKLPSSVKQKDSEIDSPKVTGSPKSDNESEKPQITDEQEVDNESVHKKSEDRSAKSAPSTPFATSFIGSPQRAFSDSDIGKTAAGEDRSLRDQDSIQETQSDHGGDKPLFSSEKIFDEPNWGTFDTNDDIDSVWGFNASSTTKQGRDVEGVGDDYFFGSGDLGFGTIKTGSEQGGDPFPKSGAFSFDDSVPNSPLFSSGSSPQRPKEWLESGFDSVSRFDSFRAQDSSTLPAQFDSGRSSMDFDHVRGFSAFDDSDAFGSGSGFGSEPFRTSSEKQNPRSSF</sequence>
<gene>
    <name evidence="5" type="ORF">Ahy_A06g030366</name>
</gene>
<dbReference type="GO" id="GO:0005737">
    <property type="term" value="C:cytoplasm"/>
    <property type="evidence" value="ECO:0007669"/>
    <property type="project" value="TreeGrafter"/>
</dbReference>
<feature type="compositionally biased region" description="Basic and acidic residues" evidence="2">
    <location>
        <begin position="772"/>
        <end position="783"/>
    </location>
</feature>
<dbReference type="SMART" id="SM00054">
    <property type="entry name" value="EFh"/>
    <property type="match status" value="4"/>
</dbReference>
<reference evidence="5 6" key="1">
    <citation type="submission" date="2019-01" db="EMBL/GenBank/DDBJ databases">
        <title>Sequencing of cultivated peanut Arachis hypogaea provides insights into genome evolution and oil improvement.</title>
        <authorList>
            <person name="Chen X."/>
        </authorList>
    </citation>
    <scope>NUCLEOTIDE SEQUENCE [LARGE SCALE GENOMIC DNA]</scope>
    <source>
        <strain evidence="6">cv. Fuhuasheng</strain>
        <tissue evidence="5">Leaves</tissue>
    </source>
</reference>
<evidence type="ECO:0000313" key="5">
    <source>
        <dbReference type="EMBL" id="RYR55121.1"/>
    </source>
</evidence>
<feature type="region of interest" description="Disordered" evidence="2">
    <location>
        <begin position="122"/>
        <end position="217"/>
    </location>
</feature>
<feature type="domain" description="EF-hand" evidence="4">
    <location>
        <begin position="394"/>
        <end position="429"/>
    </location>
</feature>
<dbReference type="Gene3D" id="1.10.238.10">
    <property type="entry name" value="EF-hand"/>
    <property type="match status" value="2"/>
</dbReference>
<feature type="region of interest" description="Disordered" evidence="2">
    <location>
        <begin position="268"/>
        <end position="306"/>
    </location>
</feature>
<feature type="domain" description="EH" evidence="3">
    <location>
        <begin position="15"/>
        <end position="105"/>
    </location>
</feature>
<dbReference type="GO" id="GO:0006897">
    <property type="term" value="P:endocytosis"/>
    <property type="evidence" value="ECO:0007669"/>
    <property type="project" value="TreeGrafter"/>
</dbReference>
<proteinExistence type="predicted"/>
<feature type="compositionally biased region" description="Basic and acidic residues" evidence="2">
    <location>
        <begin position="813"/>
        <end position="835"/>
    </location>
</feature>
<feature type="compositionally biased region" description="Polar residues" evidence="2">
    <location>
        <begin position="919"/>
        <end position="932"/>
    </location>
</feature>
<dbReference type="PROSITE" id="PS50031">
    <property type="entry name" value="EH"/>
    <property type="match status" value="2"/>
</dbReference>
<feature type="compositionally biased region" description="Polar residues" evidence="2">
    <location>
        <begin position="197"/>
        <end position="217"/>
    </location>
</feature>
<dbReference type="EMBL" id="SDMP01000006">
    <property type="protein sequence ID" value="RYR55121.1"/>
    <property type="molecule type" value="Genomic_DNA"/>
</dbReference>
<feature type="domain" description="EF-hand" evidence="4">
    <location>
        <begin position="14"/>
        <end position="49"/>
    </location>
</feature>
<dbReference type="CDD" id="cd00052">
    <property type="entry name" value="EH"/>
    <property type="match status" value="2"/>
</dbReference>
<accession>A0A445CW74</accession>
<feature type="compositionally biased region" description="Polar residues" evidence="2">
    <location>
        <begin position="291"/>
        <end position="306"/>
    </location>
</feature>
<dbReference type="PROSITE" id="PS50222">
    <property type="entry name" value="EF_HAND_2"/>
    <property type="match status" value="2"/>
</dbReference>
<dbReference type="SUPFAM" id="SSF47473">
    <property type="entry name" value="EF-hand"/>
    <property type="match status" value="2"/>
</dbReference>
<feature type="region of interest" description="Disordered" evidence="2">
    <location>
        <begin position="444"/>
        <end position="509"/>
    </location>
</feature>
<dbReference type="STRING" id="3818.A0A445CW74"/>